<evidence type="ECO:0000256" key="1">
    <source>
        <dbReference type="SAM" id="SignalP"/>
    </source>
</evidence>
<dbReference type="PANTHER" id="PTHR37494:SF1">
    <property type="entry name" value="STAPHYLOCOCCUS AUREUS SURFACE PROTEIN A"/>
    <property type="match status" value="1"/>
</dbReference>
<evidence type="ECO:0000313" key="4">
    <source>
        <dbReference type="Proteomes" id="UP000502005"/>
    </source>
</evidence>
<dbReference type="Gene3D" id="2.60.40.10">
    <property type="entry name" value="Immunoglobulins"/>
    <property type="match status" value="2"/>
</dbReference>
<dbReference type="Pfam" id="PF03797">
    <property type="entry name" value="Autotransporter"/>
    <property type="match status" value="1"/>
</dbReference>
<dbReference type="EMBL" id="CP024769">
    <property type="protein sequence ID" value="QGY31664.1"/>
    <property type="molecule type" value="Genomic_DNA"/>
</dbReference>
<dbReference type="InterPro" id="IPR013783">
    <property type="entry name" value="Ig-like_fold"/>
</dbReference>
<dbReference type="PROSITE" id="PS51257">
    <property type="entry name" value="PROKAR_LIPOPROTEIN"/>
    <property type="match status" value="1"/>
</dbReference>
<geneLocation type="plasmid" evidence="4">
    <name>pne1a</name>
</geneLocation>
<dbReference type="Proteomes" id="UP000502005">
    <property type="component" value="Plasmid pNE1A"/>
</dbReference>
<dbReference type="Gene3D" id="2.60.40.2810">
    <property type="match status" value="1"/>
</dbReference>
<protein>
    <submittedName>
        <fullName evidence="3">Autotransporter domain-containing protein</fullName>
    </submittedName>
</protein>
<evidence type="ECO:0000259" key="2">
    <source>
        <dbReference type="PROSITE" id="PS51208"/>
    </source>
</evidence>
<dbReference type="InterPro" id="IPR036709">
    <property type="entry name" value="Autotransporte_beta_dom_sf"/>
</dbReference>
<dbReference type="Gene3D" id="2.40.128.130">
    <property type="entry name" value="Autotransporter beta-domain"/>
    <property type="match status" value="1"/>
</dbReference>
<reference evidence="3 4" key="1">
    <citation type="submission" date="2017-11" db="EMBL/GenBank/DDBJ databases">
        <title>Genome sequence of Pantoea cypripedii NE1.</title>
        <authorList>
            <person name="Nascimento F.X."/>
        </authorList>
    </citation>
    <scope>NUCLEOTIDE SEQUENCE [LARGE SCALE GENOMIC DNA]</scope>
    <source>
        <strain evidence="3 4">NE1</strain>
        <plasmid evidence="4">pne1a</plasmid>
    </source>
</reference>
<accession>A0A6B9G2I3</accession>
<dbReference type="SUPFAM" id="SSF103515">
    <property type="entry name" value="Autotransporter"/>
    <property type="match status" value="1"/>
</dbReference>
<organism evidence="3 4">
    <name type="scientific">Pantoea cypripedii</name>
    <name type="common">Pectobacterium cypripedii</name>
    <name type="synonym">Erwinia cypripedii</name>
    <dbReference type="NCBI Taxonomy" id="55209"/>
    <lineage>
        <taxon>Bacteria</taxon>
        <taxon>Pseudomonadati</taxon>
        <taxon>Pseudomonadota</taxon>
        <taxon>Gammaproteobacteria</taxon>
        <taxon>Enterobacterales</taxon>
        <taxon>Erwiniaceae</taxon>
        <taxon>Pantoea</taxon>
    </lineage>
</organism>
<dbReference type="GO" id="GO:0016020">
    <property type="term" value="C:membrane"/>
    <property type="evidence" value="ECO:0007669"/>
    <property type="project" value="InterPro"/>
</dbReference>
<gene>
    <name evidence="3" type="ORF">CUN67_22025</name>
</gene>
<feature type="signal peptide" evidence="1">
    <location>
        <begin position="1"/>
        <end position="29"/>
    </location>
</feature>
<name>A0A6B9G2I3_PANCY</name>
<feature type="chain" id="PRO_5025589662" evidence="1">
    <location>
        <begin position="30"/>
        <end position="1065"/>
    </location>
</feature>
<dbReference type="Pfam" id="PF17963">
    <property type="entry name" value="Big_9"/>
    <property type="match status" value="2"/>
</dbReference>
<dbReference type="AlphaFoldDB" id="A0A6B9G2I3"/>
<dbReference type="GO" id="GO:0005509">
    <property type="term" value="F:calcium ion binding"/>
    <property type="evidence" value="ECO:0007669"/>
    <property type="project" value="InterPro"/>
</dbReference>
<feature type="domain" description="Autotransporter" evidence="2">
    <location>
        <begin position="788"/>
        <end position="1065"/>
    </location>
</feature>
<keyword evidence="3" id="KW-0614">Plasmid</keyword>
<dbReference type="InterPro" id="IPR015919">
    <property type="entry name" value="Cadherin-like_sf"/>
</dbReference>
<dbReference type="PROSITE" id="PS51208">
    <property type="entry name" value="AUTOTRANSPORTER"/>
    <property type="match status" value="1"/>
</dbReference>
<dbReference type="Pfam" id="PF05345">
    <property type="entry name" value="He_PIG"/>
    <property type="match status" value="2"/>
</dbReference>
<dbReference type="InterPro" id="IPR025883">
    <property type="entry name" value="Cadherin-like_domain"/>
</dbReference>
<dbReference type="SMART" id="SM00869">
    <property type="entry name" value="Autotransporter"/>
    <property type="match status" value="1"/>
</dbReference>
<keyword evidence="1" id="KW-0732">Signal</keyword>
<dbReference type="SUPFAM" id="SSF49313">
    <property type="entry name" value="Cadherin-like"/>
    <property type="match status" value="2"/>
</dbReference>
<dbReference type="InterPro" id="IPR005546">
    <property type="entry name" value="Autotransporte_beta"/>
</dbReference>
<dbReference type="Gene3D" id="2.60.40.3440">
    <property type="match status" value="1"/>
</dbReference>
<proteinExistence type="predicted"/>
<dbReference type="Pfam" id="PF12733">
    <property type="entry name" value="Cadherin-like"/>
    <property type="match status" value="1"/>
</dbReference>
<sequence>MVRNSSRRKALAGFAFLVLSGAGTSSAYALSAGCTAVNALSGATTLNGSSSQFPAAQFNAGDTLTVTFTDSGAAYGASPLSNYDVMDLMNYDETAFQSYGAFQSTSATSHTVTVTYARDLATEGVAFFLSTDYSQISNVQFSCTGTASSSVATLSALSLSAGTLSPAFSAATTSYTASVANSVASITVTPTPTDTNATVTVNGSAVTSGSASAAISLTAGATTSIPVIVTAQDGTTTDSYSVNVSRAEAAPVAANVAATVAANSSDNPITLAMSGGTPTSVAVATAPAHGTTTVSGTSITYTPTTGYSGSDSFTYNATNTGGTSADATVSLTVSAPALSFTPVAGALPGATLGSAWSQTVAASGGTAPYSYAASGLPAGITLNSITGVLSGTPAAIGSYTIQVTATDSNNATGTVSYTLSVGDQAPEVSAVSATVDAGSTNNAISLAISGSATSVAIVQQAAHGTATVSGLRILYTPVAGYSGSDTFTYSATNAYGTSQVATVSLNVTAVTLAMTPDSGALASGTVGQSYTQTFSVSGGTSPYSWQLSGTLPQGLTFTNGSLQGTPTSAGSSSFTLTATDANGVAVHGAYTLVINAAAPQAIDHSASLYAGQSVKINLTAGASGGPFTAARLLNQPDSRLGTASIQSADAGWQLLFTAASGASGTVTLRYVLTSASGTSEPALVTLTIASRPDPSKDADVIGMISAQFQAAQNFARAQIRNFNDRLEQLHNGAEIPSDMTGIHFNLPTARAERDTDRDLWATAWSQQRKYQQDAATKPAPAAPFASNNTGNRLSYWTGGYIDFGSDKDDAVRFSHTLVGISTGADYRFTPTFTAGMGLGFGRDVSDIGDSGTRNNGRSLSSALYASYHPNGFFIDGLMGYSRLEFDSKRYVSESDVFARGDRSGRQFFSSLTSGYEFRTLYSLISPYGRVQYYRTWLDSFAESNAGAFNLAFAPQSFSEVTTSAGLRGEHSVPVSWGLVKLQGRIEYSQLMDDVGRAGVGYADVGNDNWAMSVYEQSRKTLALGIGLDFLLPHDITPGIAYQGTLGLDEKQTRSQMIMIRVNIGF</sequence>
<dbReference type="PANTHER" id="PTHR37494">
    <property type="entry name" value="HEMAGGLUTININ"/>
    <property type="match status" value="1"/>
</dbReference>
<evidence type="ECO:0000313" key="3">
    <source>
        <dbReference type="EMBL" id="QGY31664.1"/>
    </source>
</evidence>